<dbReference type="Pfam" id="PF00685">
    <property type="entry name" value="Sulfotransfer_1"/>
    <property type="match status" value="1"/>
</dbReference>
<reference evidence="5" key="1">
    <citation type="submission" date="2020-10" db="EMBL/GenBank/DDBJ databases">
        <authorList>
            <person name="Castelo-Branco R."/>
            <person name="Eusebio N."/>
            <person name="Adriana R."/>
            <person name="Vieira A."/>
            <person name="Brugerolle De Fraissinette N."/>
            <person name="Rezende De Castro R."/>
            <person name="Schneider M.P."/>
            <person name="Vasconcelos V."/>
            <person name="Leao P.N."/>
        </authorList>
    </citation>
    <scope>NUCLEOTIDE SEQUENCE</scope>
    <source>
        <strain evidence="5">LEGE 07310</strain>
    </source>
</reference>
<keyword evidence="2" id="KW-0808">Transferase</keyword>
<feature type="region of interest" description="Disordered" evidence="3">
    <location>
        <begin position="238"/>
        <end position="257"/>
    </location>
</feature>
<evidence type="ECO:0000256" key="2">
    <source>
        <dbReference type="ARBA" id="ARBA00022679"/>
    </source>
</evidence>
<feature type="domain" description="Sulfotransferase" evidence="4">
    <location>
        <begin position="40"/>
        <end position="284"/>
    </location>
</feature>
<dbReference type="EMBL" id="JADEXG010000086">
    <property type="protein sequence ID" value="MBE9080141.1"/>
    <property type="molecule type" value="Genomic_DNA"/>
</dbReference>
<evidence type="ECO:0000313" key="6">
    <source>
        <dbReference type="Proteomes" id="UP000636505"/>
    </source>
</evidence>
<dbReference type="GO" id="GO:0008146">
    <property type="term" value="F:sulfotransferase activity"/>
    <property type="evidence" value="ECO:0007669"/>
    <property type="project" value="InterPro"/>
</dbReference>
<dbReference type="RefSeq" id="WP_193911792.1">
    <property type="nucleotide sequence ID" value="NZ_JADEXG010000086.1"/>
</dbReference>
<evidence type="ECO:0000256" key="3">
    <source>
        <dbReference type="SAM" id="MobiDB-lite"/>
    </source>
</evidence>
<evidence type="ECO:0000256" key="1">
    <source>
        <dbReference type="ARBA" id="ARBA00005771"/>
    </source>
</evidence>
<dbReference type="InterPro" id="IPR027417">
    <property type="entry name" value="P-loop_NTPase"/>
</dbReference>
<dbReference type="AlphaFoldDB" id="A0A8J7AJC6"/>
<gene>
    <name evidence="5" type="ORF">IQ241_23080</name>
</gene>
<dbReference type="SUPFAM" id="SSF52540">
    <property type="entry name" value="P-loop containing nucleoside triphosphate hydrolases"/>
    <property type="match status" value="1"/>
</dbReference>
<name>A0A8J7AJC6_9CYAN</name>
<evidence type="ECO:0000313" key="5">
    <source>
        <dbReference type="EMBL" id="MBE9080141.1"/>
    </source>
</evidence>
<dbReference type="Proteomes" id="UP000636505">
    <property type="component" value="Unassembled WGS sequence"/>
</dbReference>
<sequence>MSYQAHNVARLHARDLIFFIRYLKEVVVNLDRSKSFLICNSYPKSGTHLLYQILYTIPGFLKWDDIVSVQALCGIMNTASHIKWKLGSAPTNSIIRSHLTYCDEVLDVFKEHDCKTFFIYRDLRDVALSHARWVCNEERIFLHELYLKHSSFDKKLMNSIKGVPLGTPFGSNASQPNIGEDFSRWLGWIDDPNTIAIKFEDLVGERGGGCEETRLHLIEKILAHLETNLSTQEIKAKFSSSGMNPRESHTFRKGAKGSKGGWKEAFTEAHKDAFKEVAGELLIQLGYENNSNW</sequence>
<dbReference type="InterPro" id="IPR000863">
    <property type="entry name" value="Sulfotransferase_dom"/>
</dbReference>
<comment type="similarity">
    <text evidence="1">Belongs to the sulfotransferase 1 family.</text>
</comment>
<dbReference type="PANTHER" id="PTHR11783">
    <property type="entry name" value="SULFOTRANSFERASE SULT"/>
    <property type="match status" value="1"/>
</dbReference>
<comment type="caution">
    <text evidence="5">The sequence shown here is derived from an EMBL/GenBank/DDBJ whole genome shotgun (WGS) entry which is preliminary data.</text>
</comment>
<protein>
    <submittedName>
        <fullName evidence="5">Sulfotransferase domain-containing protein</fullName>
    </submittedName>
</protein>
<accession>A0A8J7AJC6</accession>
<dbReference type="Gene3D" id="3.40.50.300">
    <property type="entry name" value="P-loop containing nucleotide triphosphate hydrolases"/>
    <property type="match status" value="1"/>
</dbReference>
<evidence type="ECO:0000259" key="4">
    <source>
        <dbReference type="Pfam" id="PF00685"/>
    </source>
</evidence>
<proteinExistence type="inferred from homology"/>
<organism evidence="5 6">
    <name type="scientific">Vasconcelosia minhoensis LEGE 07310</name>
    <dbReference type="NCBI Taxonomy" id="915328"/>
    <lineage>
        <taxon>Bacteria</taxon>
        <taxon>Bacillati</taxon>
        <taxon>Cyanobacteriota</taxon>
        <taxon>Cyanophyceae</taxon>
        <taxon>Nodosilineales</taxon>
        <taxon>Cymatolegaceae</taxon>
        <taxon>Vasconcelosia</taxon>
        <taxon>Vasconcelosia minhoensis</taxon>
    </lineage>
</organism>
<keyword evidence="6" id="KW-1185">Reference proteome</keyword>